<protein>
    <recommendedName>
        <fullName evidence="3">DUF790 family protein</fullName>
    </recommendedName>
</protein>
<dbReference type="InterPro" id="IPR008508">
    <property type="entry name" value="Bax1"/>
</dbReference>
<name>A0A2U1B8A3_9BACT</name>
<sequence>MLTKELLKFRRSGGFKPVFINPAEPERQKLASELIGVYQGAFDSRMGRGEIEELTDVLIKGTRDQIFASGLNKLLLDHTDFDPVREIDYPALRGELFAFASEKLVEAQGDVARYRELLATRPGLIEFMAGDIYGDLSDNERISAAPKLTATELLNRYNLAQVQGLLIYAESIELEVRDEHPAELRRLFKYLKFFRLLAEIRRKGRGKSVAYELSISGPFSLFANTRKYALQLAAFFPAVVNLAQWKLKAKIRLGKLSGDLKLDQEAGLVSHYRNFSSYVPEEIRMFHSLFKKDVESWRIIGESPFIDGGKQSVVFPDLSFERIGDGVRVHLELFHRWHRGQLEGRLELLREHPELPLVLGIDRALADDEAFAELERRYPELVDRIYRFRDFPGVDRTLRVLERFAGERKG</sequence>
<evidence type="ECO:0000313" key="1">
    <source>
        <dbReference type="EMBL" id="PVY44904.1"/>
    </source>
</evidence>
<accession>A0A2U1B8A3</accession>
<dbReference type="PANTHER" id="PTHR39640">
    <property type="entry name" value="VNG6129C"/>
    <property type="match status" value="1"/>
</dbReference>
<evidence type="ECO:0000313" key="2">
    <source>
        <dbReference type="Proteomes" id="UP000245959"/>
    </source>
</evidence>
<keyword evidence="2" id="KW-1185">Reference proteome</keyword>
<reference evidence="1 2" key="1">
    <citation type="submission" date="2018-04" db="EMBL/GenBank/DDBJ databases">
        <title>Genomic Encyclopedia of Type Strains, Phase IV (KMG-IV): sequencing the most valuable type-strain genomes for metagenomic binning, comparative biology and taxonomic classification.</title>
        <authorList>
            <person name="Goeker M."/>
        </authorList>
    </citation>
    <scope>NUCLEOTIDE SEQUENCE [LARGE SCALE GENOMIC DNA]</scope>
    <source>
        <strain evidence="1 2">DSM 14823</strain>
    </source>
</reference>
<evidence type="ECO:0008006" key="3">
    <source>
        <dbReference type="Google" id="ProtNLM"/>
    </source>
</evidence>
<dbReference type="AlphaFoldDB" id="A0A2U1B8A3"/>
<proteinExistence type="predicted"/>
<dbReference type="PANTHER" id="PTHR39640:SF1">
    <property type="entry name" value="DUF790 FAMILY PROTEIN"/>
    <property type="match status" value="1"/>
</dbReference>
<dbReference type="RefSeq" id="WP_116882895.1">
    <property type="nucleotide sequence ID" value="NZ_CABMMC010000166.1"/>
</dbReference>
<gene>
    <name evidence="1" type="ORF">C8D82_10448</name>
</gene>
<dbReference type="Pfam" id="PF05626">
    <property type="entry name" value="DUF790"/>
    <property type="match status" value="1"/>
</dbReference>
<dbReference type="Proteomes" id="UP000245959">
    <property type="component" value="Unassembled WGS sequence"/>
</dbReference>
<dbReference type="GeneID" id="78294218"/>
<comment type="caution">
    <text evidence="1">The sequence shown here is derived from an EMBL/GenBank/DDBJ whole genome shotgun (WGS) entry which is preliminary data.</text>
</comment>
<dbReference type="EMBL" id="QEKH01000004">
    <property type="protein sequence ID" value="PVY44904.1"/>
    <property type="molecule type" value="Genomic_DNA"/>
</dbReference>
<dbReference type="OrthoDB" id="5292613at2"/>
<organism evidence="1 2">
    <name type="scientific">Victivallis vadensis</name>
    <dbReference type="NCBI Taxonomy" id="172901"/>
    <lineage>
        <taxon>Bacteria</taxon>
        <taxon>Pseudomonadati</taxon>
        <taxon>Lentisphaerota</taxon>
        <taxon>Lentisphaeria</taxon>
        <taxon>Victivallales</taxon>
        <taxon>Victivallaceae</taxon>
        <taxon>Victivallis</taxon>
    </lineage>
</organism>